<comment type="caution">
    <text evidence="1">The sequence shown here is derived from an EMBL/GenBank/DDBJ whole genome shotgun (WGS) entry which is preliminary data.</text>
</comment>
<name>A0A5B2V9N6_9HYPH</name>
<dbReference type="RefSeq" id="WP_149820401.1">
    <property type="nucleotide sequence ID" value="NZ_VUOA01000034.1"/>
</dbReference>
<evidence type="ECO:0000313" key="1">
    <source>
        <dbReference type="EMBL" id="KAA2235556.1"/>
    </source>
</evidence>
<gene>
    <name evidence="1" type="ORF">F0L46_18810</name>
</gene>
<dbReference type="AlphaFoldDB" id="A0A5B2V9N6"/>
<dbReference type="Proteomes" id="UP000323142">
    <property type="component" value="Unassembled WGS sequence"/>
</dbReference>
<organism evidence="1 2">
    <name type="scientific">Salinarimonas soli</name>
    <dbReference type="NCBI Taxonomy" id="1638099"/>
    <lineage>
        <taxon>Bacteria</taxon>
        <taxon>Pseudomonadati</taxon>
        <taxon>Pseudomonadota</taxon>
        <taxon>Alphaproteobacteria</taxon>
        <taxon>Hyphomicrobiales</taxon>
        <taxon>Salinarimonadaceae</taxon>
        <taxon>Salinarimonas</taxon>
    </lineage>
</organism>
<accession>A0A5B2V9N6</accession>
<reference evidence="1 2" key="1">
    <citation type="submission" date="2019-09" db="EMBL/GenBank/DDBJ databases">
        <title>Salinarimonas rosea gen. nov., sp. nov., a new member of the a-2 subgroup of the Proteobacteria.</title>
        <authorList>
            <person name="Liu J."/>
        </authorList>
    </citation>
    <scope>NUCLEOTIDE SEQUENCE [LARGE SCALE GENOMIC DNA]</scope>
    <source>
        <strain evidence="1 2">BN140002</strain>
    </source>
</reference>
<sequence length="105" mass="11219">MWNTLSQIPSAARQRRPLLVVGSCTALPAEALARPGGHVIEFVSDVDACAWLEEETPYAALFLGMPGSEIVRELSERGVPMLVCGAGLEAGGSDRVRKALRALEE</sequence>
<keyword evidence="2" id="KW-1185">Reference proteome</keyword>
<reference evidence="1 2" key="2">
    <citation type="submission" date="2019-09" db="EMBL/GenBank/DDBJ databases">
        <authorList>
            <person name="Jin C."/>
        </authorList>
    </citation>
    <scope>NUCLEOTIDE SEQUENCE [LARGE SCALE GENOMIC DNA]</scope>
    <source>
        <strain evidence="1 2">BN140002</strain>
    </source>
</reference>
<dbReference type="EMBL" id="VUOA01000034">
    <property type="protein sequence ID" value="KAA2235556.1"/>
    <property type="molecule type" value="Genomic_DNA"/>
</dbReference>
<evidence type="ECO:0000313" key="2">
    <source>
        <dbReference type="Proteomes" id="UP000323142"/>
    </source>
</evidence>
<proteinExistence type="predicted"/>
<protein>
    <submittedName>
        <fullName evidence="1">Uncharacterized protein</fullName>
    </submittedName>
</protein>